<comment type="caution">
    <text evidence="15">The sequence shown here is derived from an EMBL/GenBank/DDBJ whole genome shotgun (WGS) entry which is preliminary data.</text>
</comment>
<evidence type="ECO:0000256" key="6">
    <source>
        <dbReference type="ARBA" id="ARBA00022692"/>
    </source>
</evidence>
<dbReference type="SUPFAM" id="SSF81464">
    <property type="entry name" value="Cytochrome c oxidase subunit II-like, transmembrane region"/>
    <property type="match status" value="1"/>
</dbReference>
<evidence type="ECO:0000256" key="2">
    <source>
        <dbReference type="ARBA" id="ARBA00007866"/>
    </source>
</evidence>
<dbReference type="InterPro" id="IPR045187">
    <property type="entry name" value="CcO_II"/>
</dbReference>
<dbReference type="InterPro" id="IPR011759">
    <property type="entry name" value="Cyt_c_oxidase_su2_TM_dom"/>
</dbReference>
<dbReference type="InterPro" id="IPR036257">
    <property type="entry name" value="Cyt_c_oxidase_su2_TM_sf"/>
</dbReference>
<evidence type="ECO:0000256" key="10">
    <source>
        <dbReference type="ARBA" id="ARBA00023136"/>
    </source>
</evidence>
<evidence type="ECO:0000256" key="5">
    <source>
        <dbReference type="ARBA" id="ARBA00022660"/>
    </source>
</evidence>
<evidence type="ECO:0000259" key="13">
    <source>
        <dbReference type="PROSITE" id="PS50857"/>
    </source>
</evidence>
<comment type="subcellular location">
    <subcellularLocation>
        <location evidence="1">Membrane</location>
        <topology evidence="1">Multi-pass membrane protein</topology>
    </subcellularLocation>
</comment>
<dbReference type="InterPro" id="IPR008972">
    <property type="entry name" value="Cupredoxin"/>
</dbReference>
<evidence type="ECO:0000256" key="9">
    <source>
        <dbReference type="ARBA" id="ARBA00022989"/>
    </source>
</evidence>
<feature type="transmembrane region" description="Helical" evidence="12">
    <location>
        <begin position="88"/>
        <end position="110"/>
    </location>
</feature>
<feature type="transmembrane region" description="Helical" evidence="12">
    <location>
        <begin position="133"/>
        <end position="152"/>
    </location>
</feature>
<dbReference type="EMBL" id="JBHSGV010000001">
    <property type="protein sequence ID" value="MFC4746171.1"/>
    <property type="molecule type" value="Genomic_DNA"/>
</dbReference>
<reference evidence="16" key="1">
    <citation type="journal article" date="2019" name="Int. J. Syst. Evol. Microbiol.">
        <title>The Global Catalogue of Microorganisms (GCM) 10K type strain sequencing project: providing services to taxonomists for standard genome sequencing and annotation.</title>
        <authorList>
            <consortium name="The Broad Institute Genomics Platform"/>
            <consortium name="The Broad Institute Genome Sequencing Center for Infectious Disease"/>
            <person name="Wu L."/>
            <person name="Ma J."/>
        </authorList>
    </citation>
    <scope>NUCLEOTIDE SEQUENCE [LARGE SCALE GENOMIC DNA]</scope>
    <source>
        <strain evidence="16">WYCCWR 13023</strain>
    </source>
</reference>
<keyword evidence="5" id="KW-0679">Respiratory chain</keyword>
<dbReference type="RefSeq" id="WP_213254726.1">
    <property type="nucleotide sequence ID" value="NZ_JAGYWA010000001.1"/>
</dbReference>
<dbReference type="Gene3D" id="1.10.287.90">
    <property type="match status" value="1"/>
</dbReference>
<evidence type="ECO:0000313" key="15">
    <source>
        <dbReference type="EMBL" id="MFC4746171.1"/>
    </source>
</evidence>
<keyword evidence="10 12" id="KW-0472">Membrane</keyword>
<keyword evidence="16" id="KW-1185">Reference proteome</keyword>
<evidence type="ECO:0000256" key="11">
    <source>
        <dbReference type="ARBA" id="ARBA00031389"/>
    </source>
</evidence>
<evidence type="ECO:0000256" key="8">
    <source>
        <dbReference type="ARBA" id="ARBA00022982"/>
    </source>
</evidence>
<accession>A0ABV9P9X8</accession>
<name>A0ABV9P9X8_9FLAO</name>
<dbReference type="InterPro" id="IPR002429">
    <property type="entry name" value="CcO_II-like_C"/>
</dbReference>
<evidence type="ECO:0000259" key="14">
    <source>
        <dbReference type="PROSITE" id="PS50999"/>
    </source>
</evidence>
<keyword evidence="8" id="KW-0249">Electron transport</keyword>
<protein>
    <recommendedName>
        <fullName evidence="3">cytochrome-c oxidase</fullName>
        <ecNumber evidence="3">7.1.1.9</ecNumber>
    </recommendedName>
    <alternativeName>
        <fullName evidence="11">Cytochrome c oxidase polypeptide II</fullName>
    </alternativeName>
</protein>
<dbReference type="SUPFAM" id="SSF49503">
    <property type="entry name" value="Cupredoxins"/>
    <property type="match status" value="1"/>
</dbReference>
<dbReference type="PROSITE" id="PS50999">
    <property type="entry name" value="COX2_TM"/>
    <property type="match status" value="1"/>
</dbReference>
<sequence length="394" mass="44169">MTSLLVIIVLVLLAVALWQLTKIFDLTQVGSSSDDSQVASDNDNNIQGYVMFGFLAFIYIFTIYGLLKWGGLALHTPASEHGLLVDNLMNITWVLIFVVQFITQGLLYWFSFKNRGHKDKKALFFADSNKLEAIWSIIPSVVLACLILYGLYAWNNIMFVDKDEDVVEIELYAQQFKWTARYAGQDNVLGKANVRLIEGINTLGVDMSDPNAQDDIVVSELHIPKGKKVHFKMRSQDVLHSAYMPHFRAQMNCVPGMVTEFAFIPTYTTAEYRELPFMVEKVANINKLRAEKSTELVAKGGTALDPYTFDYLLLCNKICGASHYNMQMKVVVDTPEDYKKWLSEKTTLAQDIKAAKAAEKPAEEVKASADSTTSDTVKAVIDTVKAVVAKVAMR</sequence>
<proteinExistence type="inferred from homology"/>
<evidence type="ECO:0000256" key="4">
    <source>
        <dbReference type="ARBA" id="ARBA00022448"/>
    </source>
</evidence>
<evidence type="ECO:0000256" key="3">
    <source>
        <dbReference type="ARBA" id="ARBA00012949"/>
    </source>
</evidence>
<keyword evidence="6 12" id="KW-0812">Transmembrane</keyword>
<gene>
    <name evidence="15" type="ORF">ACFO5S_01855</name>
</gene>
<feature type="domain" description="Cytochrome oxidase subunit II copper A binding" evidence="13">
    <location>
        <begin position="164"/>
        <end position="344"/>
    </location>
</feature>
<organism evidence="15 16">
    <name type="scientific">Flavobacterium branchiicola</name>
    <dbReference type="NCBI Taxonomy" id="1114875"/>
    <lineage>
        <taxon>Bacteria</taxon>
        <taxon>Pseudomonadati</taxon>
        <taxon>Bacteroidota</taxon>
        <taxon>Flavobacteriia</taxon>
        <taxon>Flavobacteriales</taxon>
        <taxon>Flavobacteriaceae</taxon>
        <taxon>Flavobacterium</taxon>
    </lineage>
</organism>
<dbReference type="PANTHER" id="PTHR22888">
    <property type="entry name" value="CYTOCHROME C OXIDASE, SUBUNIT II"/>
    <property type="match status" value="1"/>
</dbReference>
<dbReference type="Gene3D" id="2.60.40.420">
    <property type="entry name" value="Cupredoxins - blue copper proteins"/>
    <property type="match status" value="1"/>
</dbReference>
<dbReference type="Pfam" id="PF02790">
    <property type="entry name" value="COX2_TM"/>
    <property type="match status" value="1"/>
</dbReference>
<dbReference type="PROSITE" id="PS50857">
    <property type="entry name" value="COX2_CUA"/>
    <property type="match status" value="1"/>
</dbReference>
<comment type="similarity">
    <text evidence="2">Belongs to the cytochrome c oxidase subunit 2 family.</text>
</comment>
<evidence type="ECO:0000313" key="16">
    <source>
        <dbReference type="Proteomes" id="UP001595935"/>
    </source>
</evidence>
<keyword evidence="9 12" id="KW-1133">Transmembrane helix</keyword>
<evidence type="ECO:0000256" key="1">
    <source>
        <dbReference type="ARBA" id="ARBA00004141"/>
    </source>
</evidence>
<keyword evidence="7" id="KW-1278">Translocase</keyword>
<dbReference type="Proteomes" id="UP001595935">
    <property type="component" value="Unassembled WGS sequence"/>
</dbReference>
<evidence type="ECO:0000256" key="7">
    <source>
        <dbReference type="ARBA" id="ARBA00022967"/>
    </source>
</evidence>
<evidence type="ECO:0000256" key="12">
    <source>
        <dbReference type="SAM" id="Phobius"/>
    </source>
</evidence>
<feature type="transmembrane region" description="Helical" evidence="12">
    <location>
        <begin position="46"/>
        <end position="67"/>
    </location>
</feature>
<keyword evidence="4" id="KW-0813">Transport</keyword>
<dbReference type="PANTHER" id="PTHR22888:SF9">
    <property type="entry name" value="CYTOCHROME C OXIDASE SUBUNIT 2"/>
    <property type="match status" value="1"/>
</dbReference>
<feature type="domain" description="Cytochrome oxidase subunit II transmembrane region profile" evidence="14">
    <location>
        <begin position="66"/>
        <end position="161"/>
    </location>
</feature>
<dbReference type="EC" id="7.1.1.9" evidence="3"/>